<dbReference type="EMBL" id="JBEPCU010000103">
    <property type="protein sequence ID" value="MER6977228.1"/>
    <property type="molecule type" value="Genomic_DNA"/>
</dbReference>
<feature type="domain" description="Peptidoglycan binding-like" evidence="2">
    <location>
        <begin position="120"/>
        <end position="175"/>
    </location>
</feature>
<evidence type="ECO:0000256" key="1">
    <source>
        <dbReference type="SAM" id="Phobius"/>
    </source>
</evidence>
<keyword evidence="4" id="KW-1185">Reference proteome</keyword>
<dbReference type="Proteomes" id="UP001458415">
    <property type="component" value="Unassembled WGS sequence"/>
</dbReference>
<reference evidence="3 4" key="1">
    <citation type="submission" date="2024-06" db="EMBL/GenBank/DDBJ databases">
        <title>The Natural Products Discovery Center: Release of the First 8490 Sequenced Strains for Exploring Actinobacteria Biosynthetic Diversity.</title>
        <authorList>
            <person name="Kalkreuter E."/>
            <person name="Kautsar S.A."/>
            <person name="Yang D."/>
            <person name="Bader C.D."/>
            <person name="Teijaro C.N."/>
            <person name="Fluegel L."/>
            <person name="Davis C.M."/>
            <person name="Simpson J.R."/>
            <person name="Lauterbach L."/>
            <person name="Steele A.D."/>
            <person name="Gui C."/>
            <person name="Meng S."/>
            <person name="Li G."/>
            <person name="Viehrig K."/>
            <person name="Ye F."/>
            <person name="Su P."/>
            <person name="Kiefer A.F."/>
            <person name="Nichols A."/>
            <person name="Cepeda A.J."/>
            <person name="Yan W."/>
            <person name="Fan B."/>
            <person name="Jiang Y."/>
            <person name="Adhikari A."/>
            <person name="Zheng C.-J."/>
            <person name="Schuster L."/>
            <person name="Cowan T.M."/>
            <person name="Smanski M.J."/>
            <person name="Chevrette M.G."/>
            <person name="De Carvalho L.P.S."/>
            <person name="Shen B."/>
        </authorList>
    </citation>
    <scope>NUCLEOTIDE SEQUENCE [LARGE SCALE GENOMIC DNA]</scope>
    <source>
        <strain evidence="3 4">NPDC000634</strain>
    </source>
</reference>
<comment type="caution">
    <text evidence="3">The sequence shown here is derived from an EMBL/GenBank/DDBJ whole genome shotgun (WGS) entry which is preliminary data.</text>
</comment>
<gene>
    <name evidence="3" type="ORF">ABT317_09405</name>
</gene>
<accession>A0ABV1VZ60</accession>
<evidence type="ECO:0000313" key="3">
    <source>
        <dbReference type="EMBL" id="MER6977228.1"/>
    </source>
</evidence>
<dbReference type="Pfam" id="PF01471">
    <property type="entry name" value="PG_binding_1"/>
    <property type="match status" value="1"/>
</dbReference>
<dbReference type="InterPro" id="IPR036366">
    <property type="entry name" value="PGBDSf"/>
</dbReference>
<organism evidence="3 4">
    <name type="scientific">Streptomyces carpinensis</name>
    <dbReference type="NCBI Taxonomy" id="66369"/>
    <lineage>
        <taxon>Bacteria</taxon>
        <taxon>Bacillati</taxon>
        <taxon>Actinomycetota</taxon>
        <taxon>Actinomycetes</taxon>
        <taxon>Kitasatosporales</taxon>
        <taxon>Streptomycetaceae</taxon>
        <taxon>Streptomyces</taxon>
    </lineage>
</organism>
<keyword evidence="1" id="KW-0812">Transmembrane</keyword>
<evidence type="ECO:0000259" key="2">
    <source>
        <dbReference type="Pfam" id="PF01471"/>
    </source>
</evidence>
<dbReference type="InterPro" id="IPR036365">
    <property type="entry name" value="PGBD-like_sf"/>
</dbReference>
<dbReference type="SUPFAM" id="SSF47090">
    <property type="entry name" value="PGBD-like"/>
    <property type="match status" value="1"/>
</dbReference>
<evidence type="ECO:0000313" key="4">
    <source>
        <dbReference type="Proteomes" id="UP001458415"/>
    </source>
</evidence>
<dbReference type="RefSeq" id="WP_158103927.1">
    <property type="nucleotide sequence ID" value="NZ_MUBM01000233.1"/>
</dbReference>
<feature type="transmembrane region" description="Helical" evidence="1">
    <location>
        <begin position="67"/>
        <end position="87"/>
    </location>
</feature>
<sequence length="187" mass="20287">MPTEHGLTWAFWLGVKGMAAGIHHTTDCLPAFRLHTPVLATTKSILLDVGEENVSLRMSPRKGIRRVVPVLAALFTVAGLSTAVPLATASPAQAAIISGRCAYTSSEPTLSYDPSTYKTAVKQLQCELNWSLLYTPYLSVDGYFGSDTRAAVRTFQKCAGITVDGIVGPQTWSKLNYWAGSNNWLYC</sequence>
<keyword evidence="1" id="KW-0472">Membrane</keyword>
<name>A0ABV1VZ60_9ACTN</name>
<dbReference type="InterPro" id="IPR002477">
    <property type="entry name" value="Peptidoglycan-bd-like"/>
</dbReference>
<protein>
    <submittedName>
        <fullName evidence="3">Peptidoglycan-binding domain-containing protein</fullName>
    </submittedName>
</protein>
<dbReference type="Gene3D" id="1.10.101.10">
    <property type="entry name" value="PGBD-like superfamily/PGBD"/>
    <property type="match status" value="1"/>
</dbReference>
<proteinExistence type="predicted"/>
<keyword evidence="1" id="KW-1133">Transmembrane helix</keyword>